<name>A0ABW1P8A7_9PSEU</name>
<proteinExistence type="predicted"/>
<feature type="region of interest" description="Disordered" evidence="1">
    <location>
        <begin position="1"/>
        <end position="24"/>
    </location>
</feature>
<evidence type="ECO:0000313" key="2">
    <source>
        <dbReference type="EMBL" id="MFC6090877.1"/>
    </source>
</evidence>
<evidence type="ECO:0000313" key="3">
    <source>
        <dbReference type="Proteomes" id="UP001596220"/>
    </source>
</evidence>
<dbReference type="RefSeq" id="WP_380637077.1">
    <property type="nucleotide sequence ID" value="NZ_JBHSQO010000014.1"/>
</dbReference>
<evidence type="ECO:0000256" key="1">
    <source>
        <dbReference type="SAM" id="MobiDB-lite"/>
    </source>
</evidence>
<dbReference type="EMBL" id="JBHSQO010000014">
    <property type="protein sequence ID" value="MFC6090877.1"/>
    <property type="molecule type" value="Genomic_DNA"/>
</dbReference>
<reference evidence="3" key="1">
    <citation type="journal article" date="2019" name="Int. J. Syst. Evol. Microbiol.">
        <title>The Global Catalogue of Microorganisms (GCM) 10K type strain sequencing project: providing services to taxonomists for standard genome sequencing and annotation.</title>
        <authorList>
            <consortium name="The Broad Institute Genomics Platform"/>
            <consortium name="The Broad Institute Genome Sequencing Center for Infectious Disease"/>
            <person name="Wu L."/>
            <person name="Ma J."/>
        </authorList>
    </citation>
    <scope>NUCLEOTIDE SEQUENCE [LARGE SCALE GENOMIC DNA]</scope>
    <source>
        <strain evidence="3">CGMCC 4.7246</strain>
    </source>
</reference>
<organism evidence="2 3">
    <name type="scientific">Saccharothrix lopnurensis</name>
    <dbReference type="NCBI Taxonomy" id="1670621"/>
    <lineage>
        <taxon>Bacteria</taxon>
        <taxon>Bacillati</taxon>
        <taxon>Actinomycetota</taxon>
        <taxon>Actinomycetes</taxon>
        <taxon>Pseudonocardiales</taxon>
        <taxon>Pseudonocardiaceae</taxon>
        <taxon>Saccharothrix</taxon>
    </lineage>
</organism>
<accession>A0ABW1P8A7</accession>
<comment type="caution">
    <text evidence="2">The sequence shown here is derived from an EMBL/GenBank/DDBJ whole genome shotgun (WGS) entry which is preliminary data.</text>
</comment>
<keyword evidence="3" id="KW-1185">Reference proteome</keyword>
<feature type="compositionally biased region" description="Basic and acidic residues" evidence="1">
    <location>
        <begin position="1"/>
        <end position="16"/>
    </location>
</feature>
<sequence length="126" mass="13892">MERELADKGLDLRDVYRPGGGPSRLTPRRVLALVEHPREGGPLWAALAADVPAEPAVESAEMTHHGWTLDRHLLAAIVDLLQAANFQRAQGKGPKPVPMPRPRTTRRITGRDFLRASPKARRVAGR</sequence>
<dbReference type="Proteomes" id="UP001596220">
    <property type="component" value="Unassembled WGS sequence"/>
</dbReference>
<feature type="region of interest" description="Disordered" evidence="1">
    <location>
        <begin position="87"/>
        <end position="110"/>
    </location>
</feature>
<protein>
    <submittedName>
        <fullName evidence="2">Uncharacterized protein</fullName>
    </submittedName>
</protein>
<gene>
    <name evidence="2" type="ORF">ACFP3R_16480</name>
</gene>